<dbReference type="KEGG" id="thei:K1720_06445"/>
<dbReference type="Pfam" id="PF04199">
    <property type="entry name" value="Cyclase"/>
    <property type="match status" value="1"/>
</dbReference>
<dbReference type="AlphaFoldDB" id="A0A9E7SBT1"/>
<accession>A0A9E7SBT1</accession>
<dbReference type="InterPro" id="IPR007325">
    <property type="entry name" value="KFase/CYL"/>
</dbReference>
<keyword evidence="2" id="KW-1185">Reference proteome</keyword>
<name>A0A9E7SBT1_9EURY</name>
<gene>
    <name evidence="1" type="ORF">K1720_06445</name>
</gene>
<evidence type="ECO:0000313" key="2">
    <source>
        <dbReference type="Proteomes" id="UP001056425"/>
    </source>
</evidence>
<dbReference type="GO" id="GO:0004061">
    <property type="term" value="F:arylformamidase activity"/>
    <property type="evidence" value="ECO:0007669"/>
    <property type="project" value="InterPro"/>
</dbReference>
<evidence type="ECO:0000313" key="1">
    <source>
        <dbReference type="EMBL" id="USG99184.1"/>
    </source>
</evidence>
<dbReference type="Gene3D" id="3.50.30.50">
    <property type="entry name" value="Putative cyclase"/>
    <property type="match status" value="1"/>
</dbReference>
<dbReference type="EMBL" id="CP080572">
    <property type="protein sequence ID" value="USG99184.1"/>
    <property type="molecule type" value="Genomic_DNA"/>
</dbReference>
<proteinExistence type="predicted"/>
<dbReference type="SUPFAM" id="SSF102198">
    <property type="entry name" value="Putative cyclase"/>
    <property type="match status" value="1"/>
</dbReference>
<dbReference type="PANTHER" id="PTHR31118">
    <property type="entry name" value="CYCLASE-LIKE PROTEIN 2"/>
    <property type="match status" value="1"/>
</dbReference>
<dbReference type="Proteomes" id="UP001056425">
    <property type="component" value="Chromosome"/>
</dbReference>
<dbReference type="GeneID" id="72777970"/>
<dbReference type="GO" id="GO:0019441">
    <property type="term" value="P:L-tryptophan catabolic process to kynurenine"/>
    <property type="evidence" value="ECO:0007669"/>
    <property type="project" value="InterPro"/>
</dbReference>
<dbReference type="RefSeq" id="WP_251947808.1">
    <property type="nucleotide sequence ID" value="NZ_CP080572.1"/>
</dbReference>
<sequence length="191" mass="21254">MIIDLSMELSENILVYPGDPKVEIKAWNTIEKDGYYMNTLFMGEHIGTHVDAPAHFIKGGKTIDEIPLDKFIGEGAVIDVSKLDRDILPEDITEKAEIVLFYTNGPDVYLSEEGARHLVNLGIKGVGIDRESIDGDFKSHRILLLNEILIFENITNLEMLIGKRFTFIGMPLKIKGGSGSPVRAVAIIKEK</sequence>
<dbReference type="InterPro" id="IPR037175">
    <property type="entry name" value="KFase_sf"/>
</dbReference>
<organism evidence="1 2">
    <name type="scientific">Thermococcus argininiproducens</name>
    <dbReference type="NCBI Taxonomy" id="2866384"/>
    <lineage>
        <taxon>Archaea</taxon>
        <taxon>Methanobacteriati</taxon>
        <taxon>Methanobacteriota</taxon>
        <taxon>Thermococci</taxon>
        <taxon>Thermococcales</taxon>
        <taxon>Thermococcaceae</taxon>
        <taxon>Thermococcus</taxon>
    </lineage>
</organism>
<dbReference type="PANTHER" id="PTHR31118:SF12">
    <property type="entry name" value="CYCLASE-LIKE PROTEIN 2"/>
    <property type="match status" value="1"/>
</dbReference>
<reference evidence="1 2" key="1">
    <citation type="submission" date="2021-08" db="EMBL/GenBank/DDBJ databases">
        <title>Thermococcus onnuriiensis IOH2.</title>
        <authorList>
            <person name="Park Y.-J."/>
        </authorList>
    </citation>
    <scope>NUCLEOTIDE SEQUENCE [LARGE SCALE GENOMIC DNA]</scope>
    <source>
        <strain evidence="1 2">IOH2</strain>
    </source>
</reference>
<protein>
    <submittedName>
        <fullName evidence="1">Cyclase family protein</fullName>
    </submittedName>
</protein>